<dbReference type="EMBL" id="JACBZM010000001">
    <property type="protein sequence ID" value="NYI43096.1"/>
    <property type="molecule type" value="Genomic_DNA"/>
</dbReference>
<keyword evidence="1" id="KW-0436">Ligase</keyword>
<name>A0A7Z0CIY1_9ACTN</name>
<evidence type="ECO:0000313" key="2">
    <source>
        <dbReference type="Proteomes" id="UP000562045"/>
    </source>
</evidence>
<dbReference type="Pfam" id="PF13563">
    <property type="entry name" value="2_5_RNA_ligase2"/>
    <property type="match status" value="1"/>
</dbReference>
<proteinExistence type="predicted"/>
<dbReference type="Gene3D" id="3.90.1140.10">
    <property type="entry name" value="Cyclic phosphodiesterase"/>
    <property type="match status" value="1"/>
</dbReference>
<protein>
    <submittedName>
        <fullName evidence="1">2'-5' RNA ligase</fullName>
    </submittedName>
</protein>
<dbReference type="InterPro" id="IPR009097">
    <property type="entry name" value="Cyclic_Pdiesterase"/>
</dbReference>
<accession>A0A7Z0CIY1</accession>
<reference evidence="1 2" key="1">
    <citation type="submission" date="2020-07" db="EMBL/GenBank/DDBJ databases">
        <title>Sequencing the genomes of 1000 actinobacteria strains.</title>
        <authorList>
            <person name="Klenk H.-P."/>
        </authorList>
    </citation>
    <scope>NUCLEOTIDE SEQUENCE [LARGE SCALE GENOMIC DNA]</scope>
    <source>
        <strain evidence="1 2">DSM 15131</strain>
    </source>
</reference>
<dbReference type="Proteomes" id="UP000562045">
    <property type="component" value="Unassembled WGS sequence"/>
</dbReference>
<gene>
    <name evidence="1" type="ORF">BJ993_000176</name>
</gene>
<comment type="caution">
    <text evidence="1">The sequence shown here is derived from an EMBL/GenBank/DDBJ whole genome shotgun (WGS) entry which is preliminary data.</text>
</comment>
<dbReference type="AlphaFoldDB" id="A0A7Z0CIY1"/>
<dbReference type="SUPFAM" id="SSF55144">
    <property type="entry name" value="LigT-like"/>
    <property type="match status" value="1"/>
</dbReference>
<organism evidence="1 2">
    <name type="scientific">Nocardioides aromaticivorans</name>
    <dbReference type="NCBI Taxonomy" id="200618"/>
    <lineage>
        <taxon>Bacteria</taxon>
        <taxon>Bacillati</taxon>
        <taxon>Actinomycetota</taxon>
        <taxon>Actinomycetes</taxon>
        <taxon>Propionibacteriales</taxon>
        <taxon>Nocardioidaceae</taxon>
        <taxon>Nocardioides</taxon>
    </lineage>
</organism>
<dbReference type="RefSeq" id="WP_179647398.1">
    <property type="nucleotide sequence ID" value="NZ_JACBZM010000001.1"/>
</dbReference>
<evidence type="ECO:0000313" key="1">
    <source>
        <dbReference type="EMBL" id="NYI43096.1"/>
    </source>
</evidence>
<sequence>MAHTVLVVPVPALEDHVRGRWAHYEPEWVSQDPAFTHAHITALAPFLPEPSSDDLAAVARIARTTPAFSYTLADVAAFPDGIIHLVPSPPGPFAALTAALWERFPQCPPYAGEFADVVPHLTLDQSSADVSLESVRTTLAHRLPVRTVADRLELHRYAEGDCRVLASWRLGQ</sequence>
<dbReference type="GO" id="GO:0016874">
    <property type="term" value="F:ligase activity"/>
    <property type="evidence" value="ECO:0007669"/>
    <property type="project" value="UniProtKB-KW"/>
</dbReference>